<keyword evidence="5" id="KW-1185">Reference proteome</keyword>
<dbReference type="SUPFAM" id="SSF46785">
    <property type="entry name" value="Winged helix' DNA-binding domain"/>
    <property type="match status" value="1"/>
</dbReference>
<feature type="region of interest" description="Disordered" evidence="2">
    <location>
        <begin position="876"/>
        <end position="944"/>
    </location>
</feature>
<evidence type="ECO:0000256" key="1">
    <source>
        <dbReference type="ARBA" id="ARBA00023125"/>
    </source>
</evidence>
<proteinExistence type="predicted"/>
<gene>
    <name evidence="4" type="ORF">N7517_005710</name>
</gene>
<comment type="caution">
    <text evidence="4">The sequence shown here is derived from an EMBL/GenBank/DDBJ whole genome shotgun (WGS) entry which is preliminary data.</text>
</comment>
<dbReference type="InterPro" id="IPR057321">
    <property type="entry name" value="RFX1-4/6/8-like_BCD"/>
</dbReference>
<evidence type="ECO:0000313" key="4">
    <source>
        <dbReference type="EMBL" id="KAJ5373704.1"/>
    </source>
</evidence>
<dbReference type="InterPro" id="IPR003150">
    <property type="entry name" value="DNA-bd_RFX"/>
</dbReference>
<dbReference type="InterPro" id="IPR036390">
    <property type="entry name" value="WH_DNA-bd_sf"/>
</dbReference>
<accession>A0A9W9VAL8</accession>
<dbReference type="OrthoDB" id="10056949at2759"/>
<feature type="compositionally biased region" description="Polar residues" evidence="2">
    <location>
        <begin position="121"/>
        <end position="138"/>
    </location>
</feature>
<evidence type="ECO:0000313" key="5">
    <source>
        <dbReference type="Proteomes" id="UP001147752"/>
    </source>
</evidence>
<dbReference type="GeneID" id="81462623"/>
<dbReference type="RefSeq" id="XP_056579690.1">
    <property type="nucleotide sequence ID" value="XM_056723440.1"/>
</dbReference>
<dbReference type="EMBL" id="JAPZBT010000002">
    <property type="protein sequence ID" value="KAJ5373704.1"/>
    <property type="molecule type" value="Genomic_DNA"/>
</dbReference>
<dbReference type="Pfam" id="PF25340">
    <property type="entry name" value="BCD_RFX"/>
    <property type="match status" value="1"/>
</dbReference>
<feature type="domain" description="RFX-type winged-helix" evidence="3">
    <location>
        <begin position="349"/>
        <end position="423"/>
    </location>
</feature>
<reference evidence="4" key="2">
    <citation type="journal article" date="2023" name="IMA Fungus">
        <title>Comparative genomic study of the Penicillium genus elucidates a diverse pangenome and 15 lateral gene transfer events.</title>
        <authorList>
            <person name="Petersen C."/>
            <person name="Sorensen T."/>
            <person name="Nielsen M.R."/>
            <person name="Sondergaard T.E."/>
            <person name="Sorensen J.L."/>
            <person name="Fitzpatrick D.A."/>
            <person name="Frisvad J.C."/>
            <person name="Nielsen K.L."/>
        </authorList>
    </citation>
    <scope>NUCLEOTIDE SEQUENCE</scope>
    <source>
        <strain evidence="4">IBT 3081</strain>
    </source>
</reference>
<dbReference type="AlphaFoldDB" id="A0A9W9VAL8"/>
<name>A0A9W9VAL8_9EURO</name>
<dbReference type="Proteomes" id="UP001147752">
    <property type="component" value="Unassembled WGS sequence"/>
</dbReference>
<feature type="non-terminal residue" evidence="4">
    <location>
        <position position="1"/>
    </location>
</feature>
<keyword evidence="1 4" id="KW-0238">DNA-binding</keyword>
<dbReference type="Pfam" id="PF02257">
    <property type="entry name" value="RFX_DNA_binding"/>
    <property type="match status" value="1"/>
</dbReference>
<dbReference type="InterPro" id="IPR039779">
    <property type="entry name" value="RFX-like"/>
</dbReference>
<dbReference type="Gene3D" id="1.10.10.10">
    <property type="entry name" value="Winged helix-like DNA-binding domain superfamily/Winged helix DNA-binding domain"/>
    <property type="match status" value="1"/>
</dbReference>
<dbReference type="InterPro" id="IPR036388">
    <property type="entry name" value="WH-like_DNA-bd_sf"/>
</dbReference>
<feature type="region of interest" description="Disordered" evidence="2">
    <location>
        <begin position="112"/>
        <end position="182"/>
    </location>
</feature>
<dbReference type="GO" id="GO:0000978">
    <property type="term" value="F:RNA polymerase II cis-regulatory region sequence-specific DNA binding"/>
    <property type="evidence" value="ECO:0007669"/>
    <property type="project" value="TreeGrafter"/>
</dbReference>
<organism evidence="4 5">
    <name type="scientific">Penicillium concentricum</name>
    <dbReference type="NCBI Taxonomy" id="293559"/>
    <lineage>
        <taxon>Eukaryota</taxon>
        <taxon>Fungi</taxon>
        <taxon>Dikarya</taxon>
        <taxon>Ascomycota</taxon>
        <taxon>Pezizomycotina</taxon>
        <taxon>Eurotiomycetes</taxon>
        <taxon>Eurotiomycetidae</taxon>
        <taxon>Eurotiales</taxon>
        <taxon>Aspergillaceae</taxon>
        <taxon>Penicillium</taxon>
    </lineage>
</organism>
<evidence type="ECO:0000259" key="3">
    <source>
        <dbReference type="PROSITE" id="PS51526"/>
    </source>
</evidence>
<reference evidence="4" key="1">
    <citation type="submission" date="2022-12" db="EMBL/GenBank/DDBJ databases">
        <authorList>
            <person name="Petersen C."/>
        </authorList>
    </citation>
    <scope>NUCLEOTIDE SEQUENCE</scope>
    <source>
        <strain evidence="4">IBT 3081</strain>
    </source>
</reference>
<sequence length="975" mass="108586">LIVKALCCGRNADRQHVTGWEKQRCQRNGPFSVYPPSTHTTRLAFQSPRLATSRLFLVNVLASFWIAYFVSRVCLPIFGFEWSCERCETRNTGHRPGYRLLHLLTQTKQSMMPPELARAHSQGSVVSQTTQIAPQSRPGTADPVRARSEALSRASRRPRSRGSTASIHSSTTQQTQDQHLDGFPQFMPSQVGTGQHMFNNPEDMLMRFGHQLSHHQNGAPLDQSMQDAHSAMSRAEDFPNHPMQGHPLSHHPIQPEIAAGLPGVPVPQYQQIYDSGVENHLPDHMVEDQEISEPGTKKKRGASSTVANDNELRKLLRQYEGWNLKQMAAEVMKNEGGGGKAEKVKQVFAMIWLRENCRKSSGSVRRDRVYCCYAENCGTERVSVLNPASFGKLVRIIFPNVQTRRLGVRGESKYHYVDLSVIEEKQQKLAPLNPQIAHHTNGPASMPSRAASAMRSRSASVQQPTADTAVFPSPTTSFAPRFPNNASPADCNCQGQTTPGPDATITRENVAQQAGKMIHQMLQFPMDENPLVDNDTLQLPDIRAYLPANTDLKVAAALAALYRSHCISVIDSFRYCKERNLMKYFSAFHGTLTVPVQKLLTHPNLAPWIKECDWMMYQKMIAFVAPLTTQVVPKPVLDAFNSISQRLCGHIAETFKTQPTHVSLARLIPAHIFCNLLKHMLDVNQAANAAAAWLCHPDNRNQMWTDFKTMVNPRDMMTKANIPTCAEPATEQILKHDIRALLTPLNDVDPSASLLFFTQPDTPDSVEAHKFPVESAPGDEYNFPDKWVQFILNIPAAFAKHRTQCVIEKVDALWDSVLHRLTLAGAPSFSAWWMTKVFFHEMMVWQAEKGGFMRNTPGSLQSATFGPESLGHFQMKQASAPETSPFDASNDSQAKSNPSPVAHNGHPSHPPSQHPEFKHPPSEKRLSLQDPGFQGHNNDDSAIDLEDDTMLLAVGKYGDMMVSDPADAEGDVVVI</sequence>
<dbReference type="PANTHER" id="PTHR12619:SF5">
    <property type="entry name" value="TRANSCRIPTION FACTOR RFX4"/>
    <property type="match status" value="1"/>
</dbReference>
<dbReference type="FunFam" id="1.10.10.10:FF:000119">
    <property type="entry name" value="DNA damage and replication checkpoint protein"/>
    <property type="match status" value="1"/>
</dbReference>
<dbReference type="GO" id="GO:0000981">
    <property type="term" value="F:DNA-binding transcription factor activity, RNA polymerase II-specific"/>
    <property type="evidence" value="ECO:0007669"/>
    <property type="project" value="TreeGrafter"/>
</dbReference>
<feature type="compositionally biased region" description="Low complexity" evidence="2">
    <location>
        <begin position="161"/>
        <end position="177"/>
    </location>
</feature>
<dbReference type="PROSITE" id="PS51526">
    <property type="entry name" value="RFX_DBD"/>
    <property type="match status" value="1"/>
</dbReference>
<protein>
    <submittedName>
        <fullName evidence="4">Winged helix-turn-helix transcription repressor DNA-binding</fullName>
    </submittedName>
</protein>
<dbReference type="PANTHER" id="PTHR12619">
    <property type="entry name" value="RFX TRANSCRIPTION FACTOR FAMILY"/>
    <property type="match status" value="1"/>
</dbReference>
<evidence type="ECO:0000256" key="2">
    <source>
        <dbReference type="SAM" id="MobiDB-lite"/>
    </source>
</evidence>
<feature type="compositionally biased region" description="Polar residues" evidence="2">
    <location>
        <begin position="876"/>
        <end position="899"/>
    </location>
</feature>
<feature type="compositionally biased region" description="Basic and acidic residues" evidence="2">
    <location>
        <begin position="915"/>
        <end position="927"/>
    </location>
</feature>